<keyword evidence="3 4" id="KW-0342">GTP-binding</keyword>
<dbReference type="InterPro" id="IPR000158">
    <property type="entry name" value="Cell_div_FtsZ"/>
</dbReference>
<feature type="domain" description="Tubulin/FtsZ 2-layer sandwich" evidence="8">
    <location>
        <begin position="215"/>
        <end position="333"/>
    </location>
</feature>
<keyword evidence="4 9" id="KW-0132">Cell division</keyword>
<dbReference type="PANTHER" id="PTHR30314:SF3">
    <property type="entry name" value="MITOCHONDRIAL DIVISION PROTEIN FSZA"/>
    <property type="match status" value="1"/>
</dbReference>
<feature type="binding site" evidence="4">
    <location>
        <begin position="29"/>
        <end position="33"/>
    </location>
    <ligand>
        <name>GTP</name>
        <dbReference type="ChEBI" id="CHEBI:37565"/>
    </ligand>
</feature>
<evidence type="ECO:0000256" key="5">
    <source>
        <dbReference type="NCBIfam" id="TIGR00065"/>
    </source>
</evidence>
<dbReference type="GO" id="GO:0043093">
    <property type="term" value="P:FtsZ-dependent cytokinesis"/>
    <property type="evidence" value="ECO:0007669"/>
    <property type="project" value="UniProtKB-UniRule"/>
</dbReference>
<dbReference type="FunFam" id="3.40.50.1440:FF:000001">
    <property type="entry name" value="Cell division protein FtsZ"/>
    <property type="match status" value="1"/>
</dbReference>
<dbReference type="SMART" id="SM00865">
    <property type="entry name" value="Tubulin_C"/>
    <property type="match status" value="1"/>
</dbReference>
<dbReference type="Pfam" id="PF00091">
    <property type="entry name" value="Tubulin"/>
    <property type="match status" value="1"/>
</dbReference>
<dbReference type="EMBL" id="PCWO01000002">
    <property type="protein sequence ID" value="PIR05225.1"/>
    <property type="molecule type" value="Genomic_DNA"/>
</dbReference>
<evidence type="ECO:0000313" key="9">
    <source>
        <dbReference type="EMBL" id="PIR05225.1"/>
    </source>
</evidence>
<keyword evidence="4" id="KW-0717">Septation</keyword>
<dbReference type="SUPFAM" id="SSF52490">
    <property type="entry name" value="Tubulin nucleotide-binding domain-like"/>
    <property type="match status" value="1"/>
</dbReference>
<reference evidence="9 10" key="1">
    <citation type="submission" date="2017-09" db="EMBL/GenBank/DDBJ databases">
        <title>Depth-based differentiation of microbial function through sediment-hosted aquifers and enrichment of novel symbionts in the deep terrestrial subsurface.</title>
        <authorList>
            <person name="Probst A.J."/>
            <person name="Ladd B."/>
            <person name="Jarett J.K."/>
            <person name="Geller-Mcgrath D.E."/>
            <person name="Sieber C.M."/>
            <person name="Emerson J.B."/>
            <person name="Anantharaman K."/>
            <person name="Thomas B.C."/>
            <person name="Malmstrom R."/>
            <person name="Stieglmeier M."/>
            <person name="Klingl A."/>
            <person name="Woyke T."/>
            <person name="Ryan C.M."/>
            <person name="Banfield J.F."/>
        </authorList>
    </citation>
    <scope>NUCLEOTIDE SEQUENCE [LARGE SCALE GENOMIC DNA]</scope>
    <source>
        <strain evidence="9">CG11_big_fil_rev_8_21_14_0_20_35_14</strain>
    </source>
</reference>
<dbReference type="CDD" id="cd02201">
    <property type="entry name" value="FtsZ_type1"/>
    <property type="match status" value="1"/>
</dbReference>
<comment type="subcellular location">
    <subcellularLocation>
        <location evidence="4">Cytoplasm</location>
    </subcellularLocation>
    <text evidence="4">Assembles at midcell at the inner surface of the cytoplasmic membrane.</text>
</comment>
<dbReference type="InterPro" id="IPR018316">
    <property type="entry name" value="Tubulin/FtsZ_2-layer-sand-dom"/>
</dbReference>
<keyword evidence="4" id="KW-0963">Cytoplasm</keyword>
<keyword evidence="2 4" id="KW-0547">Nucleotide-binding</keyword>
<feature type="region of interest" description="Disordered" evidence="6">
    <location>
        <begin position="363"/>
        <end position="387"/>
    </location>
</feature>
<dbReference type="InterPro" id="IPR036525">
    <property type="entry name" value="Tubulin/FtsZ_GTPase_sf"/>
</dbReference>
<evidence type="ECO:0000313" key="10">
    <source>
        <dbReference type="Proteomes" id="UP000229893"/>
    </source>
</evidence>
<evidence type="ECO:0000256" key="6">
    <source>
        <dbReference type="SAM" id="MobiDB-lite"/>
    </source>
</evidence>
<dbReference type="GO" id="GO:0000917">
    <property type="term" value="P:division septum assembly"/>
    <property type="evidence" value="ECO:0007669"/>
    <property type="project" value="UniProtKB-KW"/>
</dbReference>
<dbReference type="InterPro" id="IPR045061">
    <property type="entry name" value="FtsZ/CetZ"/>
</dbReference>
<dbReference type="Gene3D" id="3.40.50.1440">
    <property type="entry name" value="Tubulin/FtsZ, GTPase domain"/>
    <property type="match status" value="1"/>
</dbReference>
<gene>
    <name evidence="4" type="primary">ftsZ</name>
    <name evidence="9" type="ORF">COV57_00065</name>
</gene>
<organism evidence="9 10">
    <name type="scientific">Candidatus Liptonbacteria bacterium CG11_big_fil_rev_8_21_14_0_20_35_14</name>
    <dbReference type="NCBI Taxonomy" id="1974634"/>
    <lineage>
        <taxon>Bacteria</taxon>
        <taxon>Candidatus Liptoniibacteriota</taxon>
    </lineage>
</organism>
<dbReference type="AlphaFoldDB" id="A0A2H0NAR7"/>
<dbReference type="InterPro" id="IPR008280">
    <property type="entry name" value="Tub_FtsZ_C"/>
</dbReference>
<dbReference type="SMART" id="SM00864">
    <property type="entry name" value="Tubulin"/>
    <property type="match status" value="1"/>
</dbReference>
<dbReference type="Pfam" id="PF12327">
    <property type="entry name" value="FtsZ_C"/>
    <property type="match status" value="1"/>
</dbReference>
<dbReference type="InterPro" id="IPR024757">
    <property type="entry name" value="FtsZ_C"/>
</dbReference>
<evidence type="ECO:0000256" key="1">
    <source>
        <dbReference type="ARBA" id="ARBA00009690"/>
    </source>
</evidence>
<dbReference type="GO" id="GO:0051258">
    <property type="term" value="P:protein polymerization"/>
    <property type="evidence" value="ECO:0007669"/>
    <property type="project" value="UniProtKB-UniRule"/>
</dbReference>
<feature type="domain" description="Tubulin/FtsZ GTPase" evidence="7">
    <location>
        <begin position="21"/>
        <end position="213"/>
    </location>
</feature>
<dbReference type="InterPro" id="IPR037103">
    <property type="entry name" value="Tubulin/FtsZ-like_C"/>
</dbReference>
<comment type="subunit">
    <text evidence="4">Homodimer. Polymerizes to form a dynamic ring structure in a strictly GTP-dependent manner. Interacts directly with several other division proteins.</text>
</comment>
<dbReference type="Gene3D" id="3.30.1330.20">
    <property type="entry name" value="Tubulin/FtsZ, C-terminal domain"/>
    <property type="match status" value="1"/>
</dbReference>
<feature type="binding site" evidence="4">
    <location>
        <position position="147"/>
    </location>
    <ligand>
        <name>GTP</name>
        <dbReference type="ChEBI" id="CHEBI:37565"/>
    </ligand>
</feature>
<comment type="similarity">
    <text evidence="1 4">Belongs to the FtsZ family.</text>
</comment>
<dbReference type="GO" id="GO:0005525">
    <property type="term" value="F:GTP binding"/>
    <property type="evidence" value="ECO:0007669"/>
    <property type="project" value="UniProtKB-UniRule"/>
</dbReference>
<proteinExistence type="inferred from homology"/>
<name>A0A2H0NAR7_9BACT</name>
<sequence>MAVKKKKIKLNKEDKNTNIVNIKVVGVGGGGGNAISRMSLDFPRGVEFVAINTDVQDLEFSSAKKRIHIGKSVTGGLGAGMNPELGAKSAEENKPEIVDALAGADLIFLTAGFGGGTGTGALPIVAEVAREQGALTIAVVTKPFAFEGAHRARIAQEGLMKMRDKVDALIVIPNDRIFSVINKDTPIIKAFEEIDNVLKSAVQGIVDLIVSVGIINVDFADIKAIIKNAGSAIVGVGIGSGQERCTDAVRQALNSPLLGVSSEGARGILFGVSGGRDLKMTEINEAASLISESVDPGAKIIFGAYNDKRLKQGQVKVTLIATGFNDASNRSSIGSLFGSSGSVQKDPAVGALRRSPEIEAAIQKRKRDPLSIMDTDDGRKKEVESVNDVSELENEEIKDSMWDIPTFLRRKKRE</sequence>
<dbReference type="Proteomes" id="UP000229893">
    <property type="component" value="Unassembled WGS sequence"/>
</dbReference>
<dbReference type="SUPFAM" id="SSF55307">
    <property type="entry name" value="Tubulin C-terminal domain-like"/>
    <property type="match status" value="1"/>
</dbReference>
<evidence type="ECO:0000259" key="8">
    <source>
        <dbReference type="SMART" id="SM00865"/>
    </source>
</evidence>
<dbReference type="GO" id="GO:0005737">
    <property type="term" value="C:cytoplasm"/>
    <property type="evidence" value="ECO:0007669"/>
    <property type="project" value="UniProtKB-SubCell"/>
</dbReference>
<evidence type="ECO:0000256" key="4">
    <source>
        <dbReference type="HAMAP-Rule" id="MF_00909"/>
    </source>
</evidence>
<feature type="binding site" evidence="4">
    <location>
        <position position="151"/>
    </location>
    <ligand>
        <name>GTP</name>
        <dbReference type="ChEBI" id="CHEBI:37565"/>
    </ligand>
</feature>
<comment type="function">
    <text evidence="4">Essential cell division protein that forms a contractile ring structure (Z ring) at the future cell division site. The regulation of the ring assembly controls the timing and the location of cell division. One of the functions of the FtsZ ring is to recruit other cell division proteins to the septum to produce a new cell wall between the dividing cells. Binds GTP and shows GTPase activity.</text>
</comment>
<evidence type="ECO:0000256" key="2">
    <source>
        <dbReference type="ARBA" id="ARBA00022741"/>
    </source>
</evidence>
<evidence type="ECO:0000259" key="7">
    <source>
        <dbReference type="SMART" id="SM00864"/>
    </source>
</evidence>
<dbReference type="PANTHER" id="PTHR30314">
    <property type="entry name" value="CELL DIVISION PROTEIN FTSZ-RELATED"/>
    <property type="match status" value="1"/>
</dbReference>
<dbReference type="NCBIfam" id="TIGR00065">
    <property type="entry name" value="ftsZ"/>
    <property type="match status" value="1"/>
</dbReference>
<keyword evidence="4" id="KW-0131">Cell cycle</keyword>
<comment type="caution">
    <text evidence="9">The sequence shown here is derived from an EMBL/GenBank/DDBJ whole genome shotgun (WGS) entry which is preliminary data.</text>
</comment>
<dbReference type="InterPro" id="IPR003008">
    <property type="entry name" value="Tubulin_FtsZ_GTPase"/>
</dbReference>
<dbReference type="GO" id="GO:0032153">
    <property type="term" value="C:cell division site"/>
    <property type="evidence" value="ECO:0007669"/>
    <property type="project" value="UniProtKB-UniRule"/>
</dbReference>
<dbReference type="PRINTS" id="PR00423">
    <property type="entry name" value="CELLDVISFTSZ"/>
</dbReference>
<accession>A0A2H0NAR7</accession>
<dbReference type="GO" id="GO:0003924">
    <property type="term" value="F:GTPase activity"/>
    <property type="evidence" value="ECO:0007669"/>
    <property type="project" value="UniProtKB-UniRule"/>
</dbReference>
<feature type="binding site" evidence="4">
    <location>
        <position position="195"/>
    </location>
    <ligand>
        <name>GTP</name>
        <dbReference type="ChEBI" id="CHEBI:37565"/>
    </ligand>
</feature>
<protein>
    <recommendedName>
        <fullName evidence="4 5">Cell division protein FtsZ</fullName>
    </recommendedName>
</protein>
<dbReference type="HAMAP" id="MF_00909">
    <property type="entry name" value="FtsZ"/>
    <property type="match status" value="1"/>
</dbReference>
<evidence type="ECO:0000256" key="3">
    <source>
        <dbReference type="ARBA" id="ARBA00023134"/>
    </source>
</evidence>
<feature type="binding site" evidence="4">
    <location>
        <begin position="116"/>
        <end position="118"/>
    </location>
    <ligand>
        <name>GTP</name>
        <dbReference type="ChEBI" id="CHEBI:37565"/>
    </ligand>
</feature>